<dbReference type="PANTHER" id="PTHR34451:SF15">
    <property type="entry name" value="PHD-TYPE DOMAIN-CONTAINING PROTEIN"/>
    <property type="match status" value="1"/>
</dbReference>
<evidence type="ECO:0000256" key="2">
    <source>
        <dbReference type="ARBA" id="ARBA00022771"/>
    </source>
</evidence>
<name>A0A2N9G6D7_FAGSY</name>
<dbReference type="AlphaFoldDB" id="A0A2N9G6D7"/>
<keyword evidence="1" id="KW-0479">Metal-binding</keyword>
<dbReference type="EMBL" id="OIVN01001846">
    <property type="protein sequence ID" value="SPC98207.1"/>
    <property type="molecule type" value="Genomic_DNA"/>
</dbReference>
<protein>
    <recommendedName>
        <fullName evidence="5">Phorbol-ester/DAG-type domain-containing protein</fullName>
    </recommendedName>
</protein>
<gene>
    <name evidence="4" type="ORF">FSB_LOCUS26089</name>
</gene>
<accession>A0A2N9G6D7</accession>
<evidence type="ECO:0008006" key="5">
    <source>
        <dbReference type="Google" id="ProtNLM"/>
    </source>
</evidence>
<evidence type="ECO:0000313" key="4">
    <source>
        <dbReference type="EMBL" id="SPC98207.1"/>
    </source>
</evidence>
<sequence length="232" mass="25786">MNPSTPTNPNTKRKPPPSECSNCGSHQWVLLLHHVRLRAIDRLLCTSCVLRLHPSSFCPLCFDHSTPPIPHNPQRIPCSKCSSQTHSHCLPHPLPSPYLCPPCSDPNFSFFQTHHHRLDTRSASILLCAARIASASMAKAVVVARAEAERKVREASIAKKRAREAMEHLVAVEIKLHHDDNNNNDKVWNNGNLKALESGTRVVNNNRVGGFPEEVKVEVDSRASNVNTTTQL</sequence>
<reference evidence="4" key="1">
    <citation type="submission" date="2018-02" db="EMBL/GenBank/DDBJ databases">
        <authorList>
            <person name="Cohen D.B."/>
            <person name="Kent A.D."/>
        </authorList>
    </citation>
    <scope>NUCLEOTIDE SEQUENCE</scope>
</reference>
<keyword evidence="3" id="KW-0862">Zinc</keyword>
<evidence type="ECO:0000256" key="1">
    <source>
        <dbReference type="ARBA" id="ARBA00022723"/>
    </source>
</evidence>
<proteinExistence type="predicted"/>
<evidence type="ECO:0000256" key="3">
    <source>
        <dbReference type="ARBA" id="ARBA00022833"/>
    </source>
</evidence>
<dbReference type="PROSITE" id="PS01359">
    <property type="entry name" value="ZF_PHD_1"/>
    <property type="match status" value="1"/>
</dbReference>
<keyword evidence="2" id="KW-0863">Zinc-finger</keyword>
<organism evidence="4">
    <name type="scientific">Fagus sylvatica</name>
    <name type="common">Beechnut</name>
    <dbReference type="NCBI Taxonomy" id="28930"/>
    <lineage>
        <taxon>Eukaryota</taxon>
        <taxon>Viridiplantae</taxon>
        <taxon>Streptophyta</taxon>
        <taxon>Embryophyta</taxon>
        <taxon>Tracheophyta</taxon>
        <taxon>Spermatophyta</taxon>
        <taxon>Magnoliopsida</taxon>
        <taxon>eudicotyledons</taxon>
        <taxon>Gunneridae</taxon>
        <taxon>Pentapetalae</taxon>
        <taxon>rosids</taxon>
        <taxon>fabids</taxon>
        <taxon>Fagales</taxon>
        <taxon>Fagaceae</taxon>
        <taxon>Fagus</taxon>
    </lineage>
</organism>
<dbReference type="PANTHER" id="PTHR34451">
    <property type="entry name" value="PHD FINGER FAMILY PROTEIN"/>
    <property type="match status" value="1"/>
</dbReference>
<dbReference type="InterPro" id="IPR019786">
    <property type="entry name" value="Zinc_finger_PHD-type_CS"/>
</dbReference>
<dbReference type="GO" id="GO:0008270">
    <property type="term" value="F:zinc ion binding"/>
    <property type="evidence" value="ECO:0007669"/>
    <property type="project" value="UniProtKB-KW"/>
</dbReference>